<feature type="transmembrane region" description="Helical" evidence="1">
    <location>
        <begin position="99"/>
        <end position="119"/>
    </location>
</feature>
<protein>
    <recommendedName>
        <fullName evidence="3">Tat (Twin-arginine translocation) pathway signal sequence</fullName>
    </recommendedName>
</protein>
<feature type="transmembrane region" description="Helical" evidence="1">
    <location>
        <begin position="216"/>
        <end position="236"/>
    </location>
</feature>
<name>A0AB39T9X8_9ACTN</name>
<feature type="transmembrane region" description="Helical" evidence="1">
    <location>
        <begin position="131"/>
        <end position="153"/>
    </location>
</feature>
<evidence type="ECO:0008006" key="3">
    <source>
        <dbReference type="Google" id="ProtNLM"/>
    </source>
</evidence>
<proteinExistence type="predicted"/>
<evidence type="ECO:0000313" key="2">
    <source>
        <dbReference type="EMBL" id="XDQ76255.1"/>
    </source>
</evidence>
<dbReference type="EMBL" id="CP163444">
    <property type="protein sequence ID" value="XDQ76255.1"/>
    <property type="molecule type" value="Genomic_DNA"/>
</dbReference>
<feature type="transmembrane region" description="Helical" evidence="1">
    <location>
        <begin position="21"/>
        <end position="41"/>
    </location>
</feature>
<accession>A0AB39T9X8</accession>
<dbReference type="AlphaFoldDB" id="A0AB39T9X8"/>
<keyword evidence="1" id="KW-0812">Transmembrane</keyword>
<keyword evidence="1" id="KW-0472">Membrane</keyword>
<keyword evidence="1" id="KW-1133">Transmembrane helix</keyword>
<sequence length="293" mass="30257">MTAAPLRTGSAAPSRPAALHGRALAVLVGAVLALAAAFVLAPRPLAATGPGDDFGEAGELTGAFREAFVAYWSAGERRFPPDLDRIVDYWSRYHVAKGVIAAMLLTVLIALGVLLWKAFLKAEGLGAGKRLSLAAGGVLTTLLALLSLAAVMANVQGAAAPFASLLPMLPTGAADGELAGVLAQVGGRLTLTPSEVDQNPPALDAMVGDFARYHEAMAVIAATVAVGLVLLSALAWKRFRRTAPADRRTRRTLGSFGVLWALVALFALVVAVANTTTAADPRPALLAFFEGGW</sequence>
<feature type="transmembrane region" description="Helical" evidence="1">
    <location>
        <begin position="257"/>
        <end position="279"/>
    </location>
</feature>
<gene>
    <name evidence="2" type="ORF">AB5J54_39630</name>
</gene>
<organism evidence="2">
    <name type="scientific">Streptomyces sp. R44</name>
    <dbReference type="NCBI Taxonomy" id="3238633"/>
    <lineage>
        <taxon>Bacteria</taxon>
        <taxon>Bacillati</taxon>
        <taxon>Actinomycetota</taxon>
        <taxon>Actinomycetes</taxon>
        <taxon>Kitasatosporales</taxon>
        <taxon>Streptomycetaceae</taxon>
        <taxon>Streptomyces</taxon>
    </lineage>
</organism>
<reference evidence="2" key="1">
    <citation type="submission" date="2024-07" db="EMBL/GenBank/DDBJ databases">
        <authorList>
            <person name="Yu S.T."/>
        </authorList>
    </citation>
    <scope>NUCLEOTIDE SEQUENCE</scope>
    <source>
        <strain evidence="2">R44</strain>
    </source>
</reference>
<dbReference type="RefSeq" id="WP_369148841.1">
    <property type="nucleotide sequence ID" value="NZ_CP163444.1"/>
</dbReference>
<evidence type="ECO:0000256" key="1">
    <source>
        <dbReference type="SAM" id="Phobius"/>
    </source>
</evidence>